<evidence type="ECO:0000313" key="5">
    <source>
        <dbReference type="EMBL" id="CAI9090190.1"/>
    </source>
</evidence>
<sequence length="459" mass="50975">MANKVILVPYPAQGHVTPMLKLAAALLNHGGLAPMLVVPEFIHRRISPQIEAATGGRIPCVAIPDGLDDDDEQPVDFFVVERAMEESMPLHLQRLVLHHQSRRHGGGGGGVAFMVVDLLASYAINVGKTCGVEVVGFWPAMFATYKLIASIPEMVESGLISDDSGCPLQDAPMSLVPGQPPIYAKEMPWLIGTSTARKVRFKFWKRTFDRSTTLGSLLVNSFPEECNYFPNHYDSNEDLSKPVQIIPIWPINYGTNAATGTFWEEDLSCLEWLDNQSHGSVIYISFGSWVSPIGEAKVKALALGLEASKRPFLWVLGPLWRKGLPLNFIDKMTSKGVQGKIVSWAPQMKVLQHEAVGCYLTHCGWNSTMEAIECKKRLLCYPVAGDQFLNCAYIVNLWRIGVRLDGFGGRDLNEGIKKVMEDREMSERIVKLNGRLMGKQRCSRNVAALTTFVNSVMRR</sequence>
<keyword evidence="6" id="KW-1185">Reference proteome</keyword>
<dbReference type="PANTHER" id="PTHR11926">
    <property type="entry name" value="GLUCOSYL/GLUCURONOSYL TRANSFERASES"/>
    <property type="match status" value="1"/>
</dbReference>
<dbReference type="Proteomes" id="UP001161247">
    <property type="component" value="Chromosome 1"/>
</dbReference>
<reference evidence="5" key="1">
    <citation type="submission" date="2023-03" db="EMBL/GenBank/DDBJ databases">
        <authorList>
            <person name="Julca I."/>
        </authorList>
    </citation>
    <scope>NUCLEOTIDE SEQUENCE</scope>
</reference>
<evidence type="ECO:0000256" key="2">
    <source>
        <dbReference type="ARBA" id="ARBA00022679"/>
    </source>
</evidence>
<keyword evidence="3" id="KW-0328">Glycosyltransferase</keyword>
<dbReference type="EMBL" id="OX459118">
    <property type="protein sequence ID" value="CAI9090190.1"/>
    <property type="molecule type" value="Genomic_DNA"/>
</dbReference>
<proteinExistence type="inferred from homology"/>
<name>A0AAV1C3M8_OLDCO</name>
<accession>A0AAV1C3M8</accession>
<dbReference type="FunFam" id="3.40.50.2000:FF:000056">
    <property type="entry name" value="Glycosyltransferase"/>
    <property type="match status" value="1"/>
</dbReference>
<protein>
    <recommendedName>
        <fullName evidence="4">Glycosyltransferase</fullName>
        <ecNumber evidence="4">2.4.1.-</ecNumber>
    </recommendedName>
</protein>
<evidence type="ECO:0000256" key="4">
    <source>
        <dbReference type="RuleBase" id="RU362057"/>
    </source>
</evidence>
<dbReference type="PROSITE" id="PS00375">
    <property type="entry name" value="UDPGT"/>
    <property type="match status" value="1"/>
</dbReference>
<evidence type="ECO:0000256" key="1">
    <source>
        <dbReference type="ARBA" id="ARBA00009995"/>
    </source>
</evidence>
<evidence type="ECO:0000313" key="6">
    <source>
        <dbReference type="Proteomes" id="UP001161247"/>
    </source>
</evidence>
<dbReference type="InterPro" id="IPR035595">
    <property type="entry name" value="UDP_glycos_trans_CS"/>
</dbReference>
<dbReference type="GO" id="GO:0080043">
    <property type="term" value="F:quercetin 3-O-glucosyltransferase activity"/>
    <property type="evidence" value="ECO:0007669"/>
    <property type="project" value="TreeGrafter"/>
</dbReference>
<dbReference type="InterPro" id="IPR002213">
    <property type="entry name" value="UDP_glucos_trans"/>
</dbReference>
<dbReference type="EC" id="2.4.1.-" evidence="4"/>
<dbReference type="SUPFAM" id="SSF53756">
    <property type="entry name" value="UDP-Glycosyltransferase/glycogen phosphorylase"/>
    <property type="match status" value="1"/>
</dbReference>
<dbReference type="GO" id="GO:0080044">
    <property type="term" value="F:quercetin 7-O-glucosyltransferase activity"/>
    <property type="evidence" value="ECO:0007669"/>
    <property type="project" value="TreeGrafter"/>
</dbReference>
<dbReference type="Gene3D" id="3.40.50.2000">
    <property type="entry name" value="Glycogen Phosphorylase B"/>
    <property type="match status" value="2"/>
</dbReference>
<dbReference type="Pfam" id="PF00201">
    <property type="entry name" value="UDPGT"/>
    <property type="match status" value="1"/>
</dbReference>
<dbReference type="PANTHER" id="PTHR11926:SF1402">
    <property type="entry name" value="GLYCOSYLTRANSFERASE"/>
    <property type="match status" value="1"/>
</dbReference>
<comment type="similarity">
    <text evidence="1 3">Belongs to the UDP-glycosyltransferase family.</text>
</comment>
<dbReference type="AlphaFoldDB" id="A0AAV1C3M8"/>
<organism evidence="5 6">
    <name type="scientific">Oldenlandia corymbosa var. corymbosa</name>
    <dbReference type="NCBI Taxonomy" id="529605"/>
    <lineage>
        <taxon>Eukaryota</taxon>
        <taxon>Viridiplantae</taxon>
        <taxon>Streptophyta</taxon>
        <taxon>Embryophyta</taxon>
        <taxon>Tracheophyta</taxon>
        <taxon>Spermatophyta</taxon>
        <taxon>Magnoliopsida</taxon>
        <taxon>eudicotyledons</taxon>
        <taxon>Gunneridae</taxon>
        <taxon>Pentapetalae</taxon>
        <taxon>asterids</taxon>
        <taxon>lamiids</taxon>
        <taxon>Gentianales</taxon>
        <taxon>Rubiaceae</taxon>
        <taxon>Rubioideae</taxon>
        <taxon>Spermacoceae</taxon>
        <taxon>Hedyotis-Oldenlandia complex</taxon>
        <taxon>Oldenlandia</taxon>
    </lineage>
</organism>
<evidence type="ECO:0000256" key="3">
    <source>
        <dbReference type="RuleBase" id="RU003718"/>
    </source>
</evidence>
<keyword evidence="2 3" id="KW-0808">Transferase</keyword>
<dbReference type="CDD" id="cd03784">
    <property type="entry name" value="GT1_Gtf-like"/>
    <property type="match status" value="1"/>
</dbReference>
<gene>
    <name evidence="5" type="ORF">OLC1_LOCUS2403</name>
</gene>